<dbReference type="Pfam" id="PF00440">
    <property type="entry name" value="TetR_N"/>
    <property type="match status" value="1"/>
</dbReference>
<accession>A0ABW3M7B9</accession>
<dbReference type="PANTHER" id="PTHR30055:SF234">
    <property type="entry name" value="HTH-TYPE TRANSCRIPTIONAL REGULATOR BETI"/>
    <property type="match status" value="1"/>
</dbReference>
<dbReference type="SUPFAM" id="SSF48498">
    <property type="entry name" value="Tetracyclin repressor-like, C-terminal domain"/>
    <property type="match status" value="1"/>
</dbReference>
<keyword evidence="2 4" id="KW-0238">DNA-binding</keyword>
<gene>
    <name evidence="6" type="ORF">ACFQ1S_10235</name>
</gene>
<comment type="caution">
    <text evidence="6">The sequence shown here is derived from an EMBL/GenBank/DDBJ whole genome shotgun (WGS) entry which is preliminary data.</text>
</comment>
<evidence type="ECO:0000256" key="3">
    <source>
        <dbReference type="ARBA" id="ARBA00023163"/>
    </source>
</evidence>
<dbReference type="InterPro" id="IPR009057">
    <property type="entry name" value="Homeodomain-like_sf"/>
</dbReference>
<evidence type="ECO:0000256" key="4">
    <source>
        <dbReference type="PROSITE-ProRule" id="PRU00335"/>
    </source>
</evidence>
<feature type="non-terminal residue" evidence="6">
    <location>
        <position position="1"/>
    </location>
</feature>
<reference evidence="7" key="1">
    <citation type="journal article" date="2019" name="Int. J. Syst. Evol. Microbiol.">
        <title>The Global Catalogue of Microorganisms (GCM) 10K type strain sequencing project: providing services to taxonomists for standard genome sequencing and annotation.</title>
        <authorList>
            <consortium name="The Broad Institute Genomics Platform"/>
            <consortium name="The Broad Institute Genome Sequencing Center for Infectious Disease"/>
            <person name="Wu L."/>
            <person name="Ma J."/>
        </authorList>
    </citation>
    <scope>NUCLEOTIDE SEQUENCE [LARGE SCALE GENOMIC DNA]</scope>
    <source>
        <strain evidence="7">JCM 31486</strain>
    </source>
</reference>
<dbReference type="EMBL" id="JBHTIS010000453">
    <property type="protein sequence ID" value="MFD1045913.1"/>
    <property type="molecule type" value="Genomic_DNA"/>
</dbReference>
<protein>
    <submittedName>
        <fullName evidence="6">TetR/AcrR family transcriptional regulator</fullName>
    </submittedName>
</protein>
<evidence type="ECO:0000259" key="5">
    <source>
        <dbReference type="PROSITE" id="PS50977"/>
    </source>
</evidence>
<feature type="DNA-binding region" description="H-T-H motif" evidence="4">
    <location>
        <begin position="17"/>
        <end position="36"/>
    </location>
</feature>
<dbReference type="InterPro" id="IPR001647">
    <property type="entry name" value="HTH_TetR"/>
</dbReference>
<evidence type="ECO:0000313" key="7">
    <source>
        <dbReference type="Proteomes" id="UP001597045"/>
    </source>
</evidence>
<organism evidence="6 7">
    <name type="scientific">Kibdelosporangium lantanae</name>
    <dbReference type="NCBI Taxonomy" id="1497396"/>
    <lineage>
        <taxon>Bacteria</taxon>
        <taxon>Bacillati</taxon>
        <taxon>Actinomycetota</taxon>
        <taxon>Actinomycetes</taxon>
        <taxon>Pseudonocardiales</taxon>
        <taxon>Pseudonocardiaceae</taxon>
        <taxon>Kibdelosporangium</taxon>
    </lineage>
</organism>
<evidence type="ECO:0000256" key="2">
    <source>
        <dbReference type="ARBA" id="ARBA00023125"/>
    </source>
</evidence>
<keyword evidence="1" id="KW-0805">Transcription regulation</keyword>
<dbReference type="InterPro" id="IPR050109">
    <property type="entry name" value="HTH-type_TetR-like_transc_reg"/>
</dbReference>
<dbReference type="Gene3D" id="1.10.357.10">
    <property type="entry name" value="Tetracycline Repressor, domain 2"/>
    <property type="match status" value="1"/>
</dbReference>
<evidence type="ECO:0000313" key="6">
    <source>
        <dbReference type="EMBL" id="MFD1045913.1"/>
    </source>
</evidence>
<dbReference type="SUPFAM" id="SSF46689">
    <property type="entry name" value="Homeodomain-like"/>
    <property type="match status" value="1"/>
</dbReference>
<dbReference type="InterPro" id="IPR036271">
    <property type="entry name" value="Tet_transcr_reg_TetR-rel_C_sf"/>
</dbReference>
<sequence>LLIAAHEVFGKEGSESSLREIARRAGVGIGTLYRHFPTREALLEALLRDSVEQLRDRAAQLARTLPPDRALITWLQDFVQRTNSYRGMPAAIVAALHNRRSDLYMSCEAMRVAAGELLARAQQVGAVRPDVTATELFALASGVSLVADQMPHGKALVDRMLTLLMTGLAR</sequence>
<proteinExistence type="predicted"/>
<keyword evidence="3" id="KW-0804">Transcription</keyword>
<dbReference type="Proteomes" id="UP001597045">
    <property type="component" value="Unassembled WGS sequence"/>
</dbReference>
<evidence type="ECO:0000256" key="1">
    <source>
        <dbReference type="ARBA" id="ARBA00023015"/>
    </source>
</evidence>
<name>A0ABW3M7B9_9PSEU</name>
<dbReference type="PROSITE" id="PS50977">
    <property type="entry name" value="HTH_TETR_2"/>
    <property type="match status" value="1"/>
</dbReference>
<dbReference type="PRINTS" id="PR00455">
    <property type="entry name" value="HTHTETR"/>
</dbReference>
<feature type="domain" description="HTH tetR-type" evidence="5">
    <location>
        <begin position="1"/>
        <end position="54"/>
    </location>
</feature>
<dbReference type="Pfam" id="PF21597">
    <property type="entry name" value="TetR_C_43"/>
    <property type="match status" value="1"/>
</dbReference>
<dbReference type="InterPro" id="IPR049445">
    <property type="entry name" value="TetR_SbtR-like_C"/>
</dbReference>
<keyword evidence="7" id="KW-1185">Reference proteome</keyword>
<dbReference type="PANTHER" id="PTHR30055">
    <property type="entry name" value="HTH-TYPE TRANSCRIPTIONAL REGULATOR RUTR"/>
    <property type="match status" value="1"/>
</dbReference>